<feature type="compositionally biased region" description="Low complexity" evidence="6">
    <location>
        <begin position="754"/>
        <end position="763"/>
    </location>
</feature>
<dbReference type="PROSITE" id="PS50119">
    <property type="entry name" value="ZF_BBOX"/>
    <property type="match status" value="1"/>
</dbReference>
<dbReference type="InterPro" id="IPR011011">
    <property type="entry name" value="Znf_FYVE_PHD"/>
</dbReference>
<dbReference type="PANTHER" id="PTHR25462:SF296">
    <property type="entry name" value="MEIOTIC P26, ISOFORM F"/>
    <property type="match status" value="1"/>
</dbReference>
<dbReference type="CDD" id="cd15541">
    <property type="entry name" value="PHD_TIF1_like"/>
    <property type="match status" value="1"/>
</dbReference>
<feature type="compositionally biased region" description="Polar residues" evidence="6">
    <location>
        <begin position="867"/>
        <end position="881"/>
    </location>
</feature>
<keyword evidence="3" id="KW-0862">Zinc</keyword>
<feature type="domain" description="B box-type" evidence="8">
    <location>
        <begin position="67"/>
        <end position="109"/>
    </location>
</feature>
<evidence type="ECO:0000256" key="1">
    <source>
        <dbReference type="ARBA" id="ARBA00022723"/>
    </source>
</evidence>
<evidence type="ECO:0000256" key="6">
    <source>
        <dbReference type="SAM" id="MobiDB-lite"/>
    </source>
</evidence>
<sequence length="1193" mass="127921">MEIAREPEDPHSDLSKKSCSCGFPSCIVWCRDCSEPLCDTCLAAHRRVTLTKTHQMLDHTPANPSHVGTTLCLQHPSEKLKLYCLTCKQYTCRDCQLSSAHMNHSYQFVTEAVTDMKSQLRTMLQPIRALRHKLKQTLKDLKTRLSDIISGEEKLLAELENSHNYCAKILANRVQFLREQIKNVQKTEMHQVQTNIEKLQQLQVKQLKAEKLLKKSLVVDDLTLLVNLKAQVETEMKSVSEEDVALPALMKEIEVTTNMYAVNALSNLGFIQISDVPFCISTNTSGHETGPAPILPSTLGTKQGSSLVSGLGTSAPLGAHNKMVTNQDPAVAKNLCLLMIQSPASTNQGPAPTNQGPAPTNQGPASTNQGPASTNQGPASTNQGPASTNQGPASTNQGPASTNQGPASTNQGPASTNQGPASTNQGPVSTNQGPASTDQSQAIKKLVQMLMIQGSLAIHQNPRLTNQSPRLTNQSPRLTNQSPRLTNQSPRLTNQSPRLTNQGPASTNQGPASTNQGPASTNQGPASTNQGPASTNQGPASTNQGPASTNQGPASTNQGPASTNQGPASTNQGPASTNQGPASTNQGPASTNQGPASTNQGPASTNQGPASTNQGPASTNQGPASTNQGPASTNQGPASTNMKKLVQMLMIPDPASIHQNPRLTNRGPRLTNQGRKIIPRDMTWTQKGQVVLLQTIPSLVSPVLGGVIPSVTPPTVVYNPPAAMPNTKHVINLVTNPDHRTTLRNIQPAKDVHSSSNVSSSDNPVGVRDPVQPENLTPASVTTPPAEVSPPQPSPVKLQSLVVKAPADSACDCEDAQTLKAAENMPTSASTAPTSSSTAPTSTIPENREPELFPSPSAQEVPGDGQESLSLPKQRSQSCTVSKEPRSGRKPSLPTKADRTLVKPGIMTSQQGATVSQMQPRLCLHRLPPSMVTPGRPVLLVSNNSEDEEEGGDLEDSQSEDPPDFTRPLSSPDFPDSPLPAVCSVCRSAGCLLICSSCHLGFHPGCHVPPAGQNSGRDWTCSLCQDPSDLSDLSDPNTHNRRLISTGNHLSVLDQRRCEILLLHLLVESRHCLSQDSSVRLRLTLISDRLALRLLPAYQTSSEFLFDIWSVFRVEPQGNRDLDDLRQIFYNKSSEVFGSDLSFKPSQQKTMEQQNFCVGDDEVEQQEEEEEEEEDKVWQRFKRKRLDSCSSDI</sequence>
<dbReference type="Gene3D" id="3.30.160.60">
    <property type="entry name" value="Classic Zinc Finger"/>
    <property type="match status" value="1"/>
</dbReference>
<reference evidence="9" key="3">
    <citation type="submission" date="2025-09" db="UniProtKB">
        <authorList>
            <consortium name="Ensembl"/>
        </authorList>
    </citation>
    <scope>IDENTIFICATION</scope>
</reference>
<reference evidence="9 10" key="1">
    <citation type="journal article" date="2014" name="Nat. Genet.">
        <title>Whole-genome sequence of a flatfish provides insights into ZW sex chromosome evolution and adaptation to a benthic lifestyle.</title>
        <authorList>
            <person name="Chen S."/>
            <person name="Zhang G."/>
            <person name="Shao C."/>
            <person name="Huang Q."/>
            <person name="Liu G."/>
            <person name="Zhang P."/>
            <person name="Song W."/>
            <person name="An N."/>
            <person name="Chalopin D."/>
            <person name="Volff J.N."/>
            <person name="Hong Y."/>
            <person name="Li Q."/>
            <person name="Sha Z."/>
            <person name="Zhou H."/>
            <person name="Xie M."/>
            <person name="Yu Q."/>
            <person name="Liu Y."/>
            <person name="Xiang H."/>
            <person name="Wang N."/>
            <person name="Wu K."/>
            <person name="Yang C."/>
            <person name="Zhou Q."/>
            <person name="Liao X."/>
            <person name="Yang L."/>
            <person name="Hu Q."/>
            <person name="Zhang J."/>
            <person name="Meng L."/>
            <person name="Jin L."/>
            <person name="Tian Y."/>
            <person name="Lian J."/>
            <person name="Yang J."/>
            <person name="Miao G."/>
            <person name="Liu S."/>
            <person name="Liang Z."/>
            <person name="Yan F."/>
            <person name="Li Y."/>
            <person name="Sun B."/>
            <person name="Zhang H."/>
            <person name="Zhang J."/>
            <person name="Zhu Y."/>
            <person name="Du M."/>
            <person name="Zhao Y."/>
            <person name="Schartl M."/>
            <person name="Tang Q."/>
            <person name="Wang J."/>
        </authorList>
    </citation>
    <scope>NUCLEOTIDE SEQUENCE</scope>
</reference>
<evidence type="ECO:0000256" key="3">
    <source>
        <dbReference type="ARBA" id="ARBA00022833"/>
    </source>
</evidence>
<evidence type="ECO:0008006" key="11">
    <source>
        <dbReference type="Google" id="ProtNLM"/>
    </source>
</evidence>
<dbReference type="GO" id="GO:0008270">
    <property type="term" value="F:zinc ion binding"/>
    <property type="evidence" value="ECO:0007669"/>
    <property type="project" value="UniProtKB-KW"/>
</dbReference>
<feature type="compositionally biased region" description="Acidic residues" evidence="6">
    <location>
        <begin position="945"/>
        <end position="963"/>
    </location>
</feature>
<dbReference type="InterPro" id="IPR047153">
    <property type="entry name" value="TRIM45/56/19-like"/>
</dbReference>
<keyword evidence="2 4" id="KW-0863">Zinc-finger</keyword>
<dbReference type="GeneTree" id="ENSGT00940000160527"/>
<evidence type="ECO:0000259" key="8">
    <source>
        <dbReference type="PROSITE" id="PS50119"/>
    </source>
</evidence>
<feature type="region of interest" description="Disordered" evidence="6">
    <location>
        <begin position="460"/>
        <end position="639"/>
    </location>
</feature>
<evidence type="ECO:0000313" key="9">
    <source>
        <dbReference type="Ensembl" id="ENSCSEP00000001930.1"/>
    </source>
</evidence>
<feature type="region of interest" description="Disordered" evidence="6">
    <location>
        <begin position="343"/>
        <end position="440"/>
    </location>
</feature>
<keyword evidence="10" id="KW-1185">Reference proteome</keyword>
<feature type="compositionally biased region" description="Polar residues" evidence="6">
    <location>
        <begin position="774"/>
        <end position="783"/>
    </location>
</feature>
<dbReference type="Proteomes" id="UP000265120">
    <property type="component" value="Chromosome 13"/>
</dbReference>
<proteinExistence type="predicted"/>
<feature type="coiled-coil region" evidence="5">
    <location>
        <begin position="167"/>
        <end position="202"/>
    </location>
</feature>
<evidence type="ECO:0000256" key="5">
    <source>
        <dbReference type="SAM" id="Coils"/>
    </source>
</evidence>
<protein>
    <recommendedName>
        <fullName evidence="11">B box-type domain-containing protein</fullName>
    </recommendedName>
</protein>
<dbReference type="InterPro" id="IPR001965">
    <property type="entry name" value="Znf_PHD"/>
</dbReference>
<dbReference type="PROSITE" id="PS50016">
    <property type="entry name" value="ZF_PHD_2"/>
    <property type="match status" value="1"/>
</dbReference>
<keyword evidence="1" id="KW-0479">Metal-binding</keyword>
<keyword evidence="5" id="KW-0175">Coiled coil</keyword>
<feature type="compositionally biased region" description="Polar residues" evidence="6">
    <location>
        <begin position="298"/>
        <end position="307"/>
    </location>
</feature>
<dbReference type="Gene3D" id="3.30.40.10">
    <property type="entry name" value="Zinc/RING finger domain, C3HC4 (zinc finger)"/>
    <property type="match status" value="1"/>
</dbReference>
<feature type="region of interest" description="Disordered" evidence="6">
    <location>
        <begin position="286"/>
        <end position="307"/>
    </location>
</feature>
<dbReference type="SUPFAM" id="SSF57845">
    <property type="entry name" value="B-box zinc-binding domain"/>
    <property type="match status" value="1"/>
</dbReference>
<dbReference type="AlphaFoldDB" id="A0A3P8UNU8"/>
<dbReference type="OMA" id="LVQMLMI"/>
<dbReference type="SMART" id="SM00249">
    <property type="entry name" value="PHD"/>
    <property type="match status" value="1"/>
</dbReference>
<dbReference type="InterPro" id="IPR019787">
    <property type="entry name" value="Znf_PHD-finger"/>
</dbReference>
<dbReference type="PANTHER" id="PTHR25462">
    <property type="entry name" value="BONUS, ISOFORM C-RELATED"/>
    <property type="match status" value="1"/>
</dbReference>
<organism evidence="9 10">
    <name type="scientific">Cynoglossus semilaevis</name>
    <name type="common">Tongue sole</name>
    <dbReference type="NCBI Taxonomy" id="244447"/>
    <lineage>
        <taxon>Eukaryota</taxon>
        <taxon>Metazoa</taxon>
        <taxon>Chordata</taxon>
        <taxon>Craniata</taxon>
        <taxon>Vertebrata</taxon>
        <taxon>Euteleostomi</taxon>
        <taxon>Actinopterygii</taxon>
        <taxon>Neopterygii</taxon>
        <taxon>Teleostei</taxon>
        <taxon>Neoteleostei</taxon>
        <taxon>Acanthomorphata</taxon>
        <taxon>Carangaria</taxon>
        <taxon>Pleuronectiformes</taxon>
        <taxon>Pleuronectoidei</taxon>
        <taxon>Cynoglossidae</taxon>
        <taxon>Cynoglossinae</taxon>
        <taxon>Cynoglossus</taxon>
    </lineage>
</organism>
<dbReference type="CDD" id="cd19775">
    <property type="entry name" value="Bbox2_TIF1_C-VI"/>
    <property type="match status" value="1"/>
</dbReference>
<feature type="region of interest" description="Disordered" evidence="6">
    <location>
        <begin position="945"/>
        <end position="973"/>
    </location>
</feature>
<dbReference type="Pfam" id="PF00643">
    <property type="entry name" value="zf-B_box"/>
    <property type="match status" value="1"/>
</dbReference>
<accession>A0A3P8UNU8</accession>
<feature type="region of interest" description="Disordered" evidence="6">
    <location>
        <begin position="822"/>
        <end position="904"/>
    </location>
</feature>
<name>A0A3P8UNU8_CYNSE</name>
<dbReference type="InterPro" id="IPR000315">
    <property type="entry name" value="Znf_B-box"/>
</dbReference>
<dbReference type="SUPFAM" id="SSF57903">
    <property type="entry name" value="FYVE/PHD zinc finger"/>
    <property type="match status" value="1"/>
</dbReference>
<evidence type="ECO:0000256" key="4">
    <source>
        <dbReference type="PROSITE-ProRule" id="PRU00024"/>
    </source>
</evidence>
<dbReference type="PROSITE" id="PS01359">
    <property type="entry name" value="ZF_PHD_1"/>
    <property type="match status" value="1"/>
</dbReference>
<dbReference type="Ensembl" id="ENSCSET00000001965.1">
    <property type="protein sequence ID" value="ENSCSEP00000001930.1"/>
    <property type="gene ID" value="ENSCSEG00000001307.1"/>
</dbReference>
<evidence type="ECO:0000256" key="2">
    <source>
        <dbReference type="ARBA" id="ARBA00022771"/>
    </source>
</evidence>
<evidence type="ECO:0000259" key="7">
    <source>
        <dbReference type="PROSITE" id="PS50016"/>
    </source>
</evidence>
<dbReference type="SMART" id="SM00336">
    <property type="entry name" value="BBOX"/>
    <property type="match status" value="2"/>
</dbReference>
<evidence type="ECO:0000313" key="10">
    <source>
        <dbReference type="Proteomes" id="UP000265120"/>
    </source>
</evidence>
<feature type="region of interest" description="Disordered" evidence="6">
    <location>
        <begin position="746"/>
        <end position="795"/>
    </location>
</feature>
<feature type="domain" description="PHD-type" evidence="7">
    <location>
        <begin position="980"/>
        <end position="1027"/>
    </location>
</feature>
<dbReference type="InParanoid" id="A0A3P8UNU8"/>
<dbReference type="GO" id="GO:0061630">
    <property type="term" value="F:ubiquitin protein ligase activity"/>
    <property type="evidence" value="ECO:0007669"/>
    <property type="project" value="TreeGrafter"/>
</dbReference>
<dbReference type="InterPro" id="IPR019786">
    <property type="entry name" value="Zinc_finger_PHD-type_CS"/>
</dbReference>
<feature type="compositionally biased region" description="Low complexity" evidence="6">
    <location>
        <begin position="826"/>
        <end position="843"/>
    </location>
</feature>
<reference evidence="9" key="2">
    <citation type="submission" date="2025-08" db="UniProtKB">
        <authorList>
            <consortium name="Ensembl"/>
        </authorList>
    </citation>
    <scope>IDENTIFICATION</scope>
</reference>
<dbReference type="InterPro" id="IPR013083">
    <property type="entry name" value="Znf_RING/FYVE/PHD"/>
</dbReference>
<feature type="compositionally biased region" description="Polar residues" evidence="6">
    <location>
        <begin position="462"/>
        <end position="639"/>
    </location>
</feature>